<proteinExistence type="predicted"/>
<evidence type="ECO:0000313" key="1">
    <source>
        <dbReference type="EMBL" id="CAG6446298.1"/>
    </source>
</evidence>
<name>A0A8D8A0J5_CULPI</name>
<dbReference type="EMBL" id="HBUE01006639">
    <property type="protein sequence ID" value="CAG6446292.1"/>
    <property type="molecule type" value="Transcribed_RNA"/>
</dbReference>
<reference evidence="1" key="1">
    <citation type="submission" date="2021-05" db="EMBL/GenBank/DDBJ databases">
        <authorList>
            <person name="Alioto T."/>
            <person name="Alioto T."/>
            <person name="Gomez Garrido J."/>
        </authorList>
    </citation>
    <scope>NUCLEOTIDE SEQUENCE</scope>
</reference>
<dbReference type="EMBL" id="HBUE01006645">
    <property type="protein sequence ID" value="CAG6446298.1"/>
    <property type="molecule type" value="Transcribed_RNA"/>
</dbReference>
<accession>A0A8D8A0J5</accession>
<protein>
    <submittedName>
        <fullName evidence="1">(northern house mosquito) hypothetical protein</fullName>
    </submittedName>
</protein>
<sequence>MRALYGRGRGRHLRRNGHRVCRGQPARRRLRLPADVPLGLHGTVHRVRQPNLPTVRTARRFVPQHPCLPGGQVPVVFLLRGRGHLGLLLANRAGHSVRFGRNDDDGSQ</sequence>
<dbReference type="AlphaFoldDB" id="A0A8D8A0J5"/>
<organism evidence="1">
    <name type="scientific">Culex pipiens</name>
    <name type="common">House mosquito</name>
    <dbReference type="NCBI Taxonomy" id="7175"/>
    <lineage>
        <taxon>Eukaryota</taxon>
        <taxon>Metazoa</taxon>
        <taxon>Ecdysozoa</taxon>
        <taxon>Arthropoda</taxon>
        <taxon>Hexapoda</taxon>
        <taxon>Insecta</taxon>
        <taxon>Pterygota</taxon>
        <taxon>Neoptera</taxon>
        <taxon>Endopterygota</taxon>
        <taxon>Diptera</taxon>
        <taxon>Nematocera</taxon>
        <taxon>Culicoidea</taxon>
        <taxon>Culicidae</taxon>
        <taxon>Culicinae</taxon>
        <taxon>Culicini</taxon>
        <taxon>Culex</taxon>
        <taxon>Culex</taxon>
    </lineage>
</organism>